<dbReference type="InterPro" id="IPR011059">
    <property type="entry name" value="Metal-dep_hydrolase_composite"/>
</dbReference>
<evidence type="ECO:0000313" key="2">
    <source>
        <dbReference type="Proteomes" id="UP000299102"/>
    </source>
</evidence>
<keyword evidence="2" id="KW-1185">Reference proteome</keyword>
<sequence>MVLVRGRICVEDGNVRVAEGYGRFLNTPVRSPFVYDILDGKTANEEQNNGAEHEEHENLNGSMKKMNMTALEIEIPYREVVLGSGAPNTGSIGSTPSAGSCMILYSTLGARGIPCCTKTVPYSKLRVVREILKEVFFSLHEIARTFSLS</sequence>
<organism evidence="1 2">
    <name type="scientific">Eumeta variegata</name>
    <name type="common">Bagworm moth</name>
    <name type="synonym">Eumeta japonica</name>
    <dbReference type="NCBI Taxonomy" id="151549"/>
    <lineage>
        <taxon>Eukaryota</taxon>
        <taxon>Metazoa</taxon>
        <taxon>Ecdysozoa</taxon>
        <taxon>Arthropoda</taxon>
        <taxon>Hexapoda</taxon>
        <taxon>Insecta</taxon>
        <taxon>Pterygota</taxon>
        <taxon>Neoptera</taxon>
        <taxon>Endopterygota</taxon>
        <taxon>Lepidoptera</taxon>
        <taxon>Glossata</taxon>
        <taxon>Ditrysia</taxon>
        <taxon>Tineoidea</taxon>
        <taxon>Psychidae</taxon>
        <taxon>Oiketicinae</taxon>
        <taxon>Eumeta</taxon>
    </lineage>
</organism>
<dbReference type="GO" id="GO:0016810">
    <property type="term" value="F:hydrolase activity, acting on carbon-nitrogen (but not peptide) bonds"/>
    <property type="evidence" value="ECO:0007669"/>
    <property type="project" value="InterPro"/>
</dbReference>
<dbReference type="EMBL" id="BGZK01004343">
    <property type="protein sequence ID" value="GBP08432.1"/>
    <property type="molecule type" value="Genomic_DNA"/>
</dbReference>
<dbReference type="AlphaFoldDB" id="A0A4C1T1Y4"/>
<evidence type="ECO:0000313" key="1">
    <source>
        <dbReference type="EMBL" id="GBP08432.1"/>
    </source>
</evidence>
<comment type="caution">
    <text evidence="1">The sequence shown here is derived from an EMBL/GenBank/DDBJ whole genome shotgun (WGS) entry which is preliminary data.</text>
</comment>
<dbReference type="Proteomes" id="UP000299102">
    <property type="component" value="Unassembled WGS sequence"/>
</dbReference>
<accession>A0A4C1T1Y4</accession>
<dbReference type="OrthoDB" id="10258955at2759"/>
<gene>
    <name evidence="1" type="ORF">EVAR_73184_1</name>
</gene>
<dbReference type="STRING" id="151549.A0A4C1T1Y4"/>
<reference evidence="1 2" key="1">
    <citation type="journal article" date="2019" name="Commun. Biol.">
        <title>The bagworm genome reveals a unique fibroin gene that provides high tensile strength.</title>
        <authorList>
            <person name="Kono N."/>
            <person name="Nakamura H."/>
            <person name="Ohtoshi R."/>
            <person name="Tomita M."/>
            <person name="Numata K."/>
            <person name="Arakawa K."/>
        </authorList>
    </citation>
    <scope>NUCLEOTIDE SEQUENCE [LARGE SCALE GENOMIC DNA]</scope>
</reference>
<proteinExistence type="predicted"/>
<dbReference type="SUPFAM" id="SSF51338">
    <property type="entry name" value="Composite domain of metallo-dependent hydrolases"/>
    <property type="match status" value="1"/>
</dbReference>
<name>A0A4C1T1Y4_EUMVA</name>
<dbReference type="Gene3D" id="2.30.40.10">
    <property type="entry name" value="Urease, subunit C, domain 1"/>
    <property type="match status" value="1"/>
</dbReference>
<protein>
    <submittedName>
        <fullName evidence="1">Uncharacterized protein</fullName>
    </submittedName>
</protein>